<sequence length="244" mass="27859">MNCKYHPHQEAQAICVKCKNPICPECTIKLNDKTACRQCLEENLSFNPVSALPASLPRKTFPEKFLFLCYSLIPGAAHMDLGLFRRGLQLMIITFGGIALINFIGLDFLIPFIILPAWFFSFFESHHLRRQAEKGQAIVDQDLFNHQMFDYTPQLKNPRLIGYTIIVIGILGLLRHVDRYSFLPRLIGNWDYYNLLRGSFIPFLLILGGIYLIVKAARTQPSNLKSELEELSENQDNPGQAKQA</sequence>
<evidence type="ECO:0000313" key="4">
    <source>
        <dbReference type="Proteomes" id="UP000005104"/>
    </source>
</evidence>
<feature type="transmembrane region" description="Helical" evidence="2">
    <location>
        <begin position="160"/>
        <end position="177"/>
    </location>
</feature>
<dbReference type="OrthoDB" id="82335at2"/>
<keyword evidence="4" id="KW-1185">Reference proteome</keyword>
<keyword evidence="2" id="KW-0472">Membrane</keyword>
<keyword evidence="2" id="KW-1133">Transmembrane helix</keyword>
<dbReference type="HOGENOM" id="CLU_1136633_0_0_9"/>
<gene>
    <name evidence="3" type="ORF">DesyoDRAFT_0796</name>
</gene>
<organism evidence="3 4">
    <name type="scientific">Desulfosporosinus youngiae DSM 17734</name>
    <dbReference type="NCBI Taxonomy" id="768710"/>
    <lineage>
        <taxon>Bacteria</taxon>
        <taxon>Bacillati</taxon>
        <taxon>Bacillota</taxon>
        <taxon>Clostridia</taxon>
        <taxon>Eubacteriales</taxon>
        <taxon>Desulfitobacteriaceae</taxon>
        <taxon>Desulfosporosinus</taxon>
    </lineage>
</organism>
<dbReference type="STRING" id="768710.DesyoDRAFT_0796"/>
<evidence type="ECO:0000313" key="3">
    <source>
        <dbReference type="EMBL" id="EHQ87971.1"/>
    </source>
</evidence>
<feature type="transmembrane region" description="Helical" evidence="2">
    <location>
        <begin position="90"/>
        <end position="120"/>
    </location>
</feature>
<keyword evidence="2" id="KW-0812">Transmembrane</keyword>
<accession>H5XT08</accession>
<dbReference type="EMBL" id="CM001441">
    <property type="protein sequence ID" value="EHQ87971.1"/>
    <property type="molecule type" value="Genomic_DNA"/>
</dbReference>
<dbReference type="Proteomes" id="UP000005104">
    <property type="component" value="Chromosome"/>
</dbReference>
<dbReference type="CDD" id="cd19756">
    <property type="entry name" value="Bbox2"/>
    <property type="match status" value="1"/>
</dbReference>
<protein>
    <submittedName>
        <fullName evidence="3">B-box zinc finger</fullName>
    </submittedName>
</protein>
<feature type="transmembrane region" description="Helical" evidence="2">
    <location>
        <begin position="197"/>
        <end position="214"/>
    </location>
</feature>
<evidence type="ECO:0000256" key="2">
    <source>
        <dbReference type="SAM" id="Phobius"/>
    </source>
</evidence>
<reference evidence="3 4" key="1">
    <citation type="submission" date="2011-11" db="EMBL/GenBank/DDBJ databases">
        <title>The Noncontiguous Finished genome of Desulfosporosinus youngiae DSM 17734.</title>
        <authorList>
            <consortium name="US DOE Joint Genome Institute (JGI-PGF)"/>
            <person name="Lucas S."/>
            <person name="Han J."/>
            <person name="Lapidus A."/>
            <person name="Cheng J.-F."/>
            <person name="Goodwin L."/>
            <person name="Pitluck S."/>
            <person name="Peters L."/>
            <person name="Ovchinnikova G."/>
            <person name="Lu M."/>
            <person name="Land M.L."/>
            <person name="Hauser L."/>
            <person name="Pester M."/>
            <person name="Spring S."/>
            <person name="Ollivier B."/>
            <person name="Rattei T."/>
            <person name="Klenk H.-P."/>
            <person name="Wagner M."/>
            <person name="Loy A."/>
            <person name="Woyke T.J."/>
        </authorList>
    </citation>
    <scope>NUCLEOTIDE SEQUENCE [LARGE SCALE GENOMIC DNA]</scope>
    <source>
        <strain evidence="3 4">DSM 17734</strain>
    </source>
</reference>
<dbReference type="RefSeq" id="WP_007779661.1">
    <property type="nucleotide sequence ID" value="NZ_CM001441.1"/>
</dbReference>
<evidence type="ECO:0000256" key="1">
    <source>
        <dbReference type="SAM" id="MobiDB-lite"/>
    </source>
</evidence>
<name>H5XT08_9FIRM</name>
<dbReference type="eggNOG" id="ENOG50331RK">
    <property type="taxonomic scope" value="Bacteria"/>
</dbReference>
<feature type="transmembrane region" description="Helical" evidence="2">
    <location>
        <begin position="65"/>
        <end position="84"/>
    </location>
</feature>
<feature type="region of interest" description="Disordered" evidence="1">
    <location>
        <begin position="225"/>
        <end position="244"/>
    </location>
</feature>
<feature type="compositionally biased region" description="Polar residues" evidence="1">
    <location>
        <begin position="235"/>
        <end position="244"/>
    </location>
</feature>
<proteinExistence type="predicted"/>
<dbReference type="AlphaFoldDB" id="H5XT08"/>